<reference evidence="1 2" key="1">
    <citation type="journal article" date="2021" name="bioRxiv">
        <title>Unique metabolic strategies in Hadean analogues reveal hints for primordial physiology.</title>
        <authorList>
            <person name="Nobu M.K."/>
            <person name="Nakai R."/>
            <person name="Tamazawa S."/>
            <person name="Mori H."/>
            <person name="Toyoda A."/>
            <person name="Ijiri A."/>
            <person name="Suzuki S."/>
            <person name="Kurokawa K."/>
            <person name="Kamagata Y."/>
            <person name="Tamaki H."/>
        </authorList>
    </citation>
    <scope>NUCLEOTIDE SEQUENCE [LARGE SCALE GENOMIC DNA]</scope>
    <source>
        <strain evidence="1">BS525</strain>
    </source>
</reference>
<accession>A0A9E2BH55</accession>
<dbReference type="AlphaFoldDB" id="A0A9E2BH55"/>
<protein>
    <submittedName>
        <fullName evidence="1">Uncharacterized protein</fullName>
    </submittedName>
</protein>
<sequence length="197" mass="23557">MILKSEFDENVNSLFIAIRFLRTFFSISTKDIQDIINYMLAENSEESSIHIQDGIWKILNPKIKELPLWSVEMIKFFFDKNPRDVFETLRKLLDSEENSEFFHNWLENFIQYLASVVSWQDPDILRRIENLYEIIDDKEQLPYQEIKRAFFGNEKYFKGDVGLTWILTPVISLPRPWLLIINRLEGKIWEKESIQGS</sequence>
<dbReference type="Proteomes" id="UP000811545">
    <property type="component" value="Unassembled WGS sequence"/>
</dbReference>
<gene>
    <name evidence="1" type="ORF">DDT42_00357</name>
</gene>
<organism evidence="1 2">
    <name type="scientific">Psychracetigena formicireducens</name>
    <dbReference type="NCBI Taxonomy" id="2986056"/>
    <lineage>
        <taxon>Bacteria</taxon>
        <taxon>Bacillati</taxon>
        <taxon>Candidatus Lithacetigenota</taxon>
        <taxon>Candidatus Psychracetigena</taxon>
    </lineage>
</organism>
<dbReference type="EMBL" id="QLTW01000010">
    <property type="protein sequence ID" value="MBT9144516.1"/>
    <property type="molecule type" value="Genomic_DNA"/>
</dbReference>
<proteinExistence type="predicted"/>
<evidence type="ECO:0000313" key="2">
    <source>
        <dbReference type="Proteomes" id="UP000811545"/>
    </source>
</evidence>
<name>A0A9E2BH55_PSYF1</name>
<comment type="caution">
    <text evidence="1">The sequence shown here is derived from an EMBL/GenBank/DDBJ whole genome shotgun (WGS) entry which is preliminary data.</text>
</comment>
<evidence type="ECO:0000313" key="1">
    <source>
        <dbReference type="EMBL" id="MBT9144516.1"/>
    </source>
</evidence>